<reference evidence="11 12" key="1">
    <citation type="journal article" date="2017" name="Nat. Ecol. Evol.">
        <title>Scallop genome provides insights into evolution of bilaterian karyotype and development.</title>
        <authorList>
            <person name="Wang S."/>
            <person name="Zhang J."/>
            <person name="Jiao W."/>
            <person name="Li J."/>
            <person name="Xun X."/>
            <person name="Sun Y."/>
            <person name="Guo X."/>
            <person name="Huan P."/>
            <person name="Dong B."/>
            <person name="Zhang L."/>
            <person name="Hu X."/>
            <person name="Sun X."/>
            <person name="Wang J."/>
            <person name="Zhao C."/>
            <person name="Wang Y."/>
            <person name="Wang D."/>
            <person name="Huang X."/>
            <person name="Wang R."/>
            <person name="Lv J."/>
            <person name="Li Y."/>
            <person name="Zhang Z."/>
            <person name="Liu B."/>
            <person name="Lu W."/>
            <person name="Hui Y."/>
            <person name="Liang J."/>
            <person name="Zhou Z."/>
            <person name="Hou R."/>
            <person name="Li X."/>
            <person name="Liu Y."/>
            <person name="Li H."/>
            <person name="Ning X."/>
            <person name="Lin Y."/>
            <person name="Zhao L."/>
            <person name="Xing Q."/>
            <person name="Dou J."/>
            <person name="Li Y."/>
            <person name="Mao J."/>
            <person name="Guo H."/>
            <person name="Dou H."/>
            <person name="Li T."/>
            <person name="Mu C."/>
            <person name="Jiang W."/>
            <person name="Fu Q."/>
            <person name="Fu X."/>
            <person name="Miao Y."/>
            <person name="Liu J."/>
            <person name="Yu Q."/>
            <person name="Li R."/>
            <person name="Liao H."/>
            <person name="Li X."/>
            <person name="Kong Y."/>
            <person name="Jiang Z."/>
            <person name="Chourrout D."/>
            <person name="Li R."/>
            <person name="Bao Z."/>
        </authorList>
    </citation>
    <scope>NUCLEOTIDE SEQUENCE [LARGE SCALE GENOMIC DNA]</scope>
    <source>
        <strain evidence="11 12">PY_sf001</strain>
    </source>
</reference>
<dbReference type="CDD" id="cd08760">
    <property type="entry name" value="Cyt_b561_FRRS1_like"/>
    <property type="match status" value="1"/>
</dbReference>
<dbReference type="EMBL" id="NEDP02004983">
    <property type="protein sequence ID" value="OWF43906.1"/>
    <property type="molecule type" value="Genomic_DNA"/>
</dbReference>
<dbReference type="SMART" id="SM00665">
    <property type="entry name" value="B561"/>
    <property type="match status" value="1"/>
</dbReference>
<gene>
    <name evidence="11" type="ORF">KP79_PYT06645</name>
</gene>
<evidence type="ECO:0000313" key="12">
    <source>
        <dbReference type="Proteomes" id="UP000242188"/>
    </source>
</evidence>
<feature type="transmembrane region" description="Helical" evidence="8">
    <location>
        <begin position="354"/>
        <end position="377"/>
    </location>
</feature>
<dbReference type="Proteomes" id="UP000242188">
    <property type="component" value="Unassembled WGS sequence"/>
</dbReference>
<feature type="transmembrane region" description="Helical" evidence="8">
    <location>
        <begin position="447"/>
        <end position="467"/>
    </location>
</feature>
<keyword evidence="12" id="KW-1185">Reference proteome</keyword>
<feature type="transmembrane region" description="Helical" evidence="8">
    <location>
        <begin position="240"/>
        <end position="259"/>
    </location>
</feature>
<feature type="transmembrane region" description="Helical" evidence="8">
    <location>
        <begin position="389"/>
        <end position="409"/>
    </location>
</feature>
<dbReference type="SMART" id="SM00664">
    <property type="entry name" value="DoH"/>
    <property type="match status" value="1"/>
</dbReference>
<sequence>MQGRSPRMYLMTRYLYTSIYGCKYNFQQNETKILIIEMLTVIAVLSSVLACHAQTGISADPACDVTKGCFSDCSGSLCSFLVTWRPVNNGQIVFEITSAVSAPNSWAAIGFSGDRSMGSDSVVACVSSGGVIAAESGYTDGRSYRSLSNDLGLSAVTGTVVDSVMSCSFTRTMNIPGQQEFYDLQQDWHILFARGQAVSGNPTKHAQSPIISREAVDFQSTSTLTGTEVSYPLVKAHGSLMIVAWVLLASIGIFVARYMKPLWPNSTLLGAKVWFPIHRICMGTAMTLTIIAFIIIFVEAGGYAHNIGVSAGSILFGQYHPVLGIIVTILSVVNPTMAIFRCAPDHEKRPIFNFAHRICGISAHIIAAITIIFGTYLEKSQATGSASGVAIAYLWVFMIVNIVLEVYMLTKRREAGRSADIELVNQGGRESLTPEGLQQTEEFAVKCAFGVQILLMSVFALTLLVLINSG</sequence>
<feature type="transmembrane region" description="Helical" evidence="8">
    <location>
        <begin position="318"/>
        <end position="342"/>
    </location>
</feature>
<evidence type="ECO:0000256" key="3">
    <source>
        <dbReference type="ARBA" id="ARBA00022692"/>
    </source>
</evidence>
<feature type="domain" description="Cytochrome b561" evidence="10">
    <location>
        <begin position="199"/>
        <end position="410"/>
    </location>
</feature>
<keyword evidence="6 8" id="KW-1133">Transmembrane helix</keyword>
<dbReference type="PROSITE" id="PS50939">
    <property type="entry name" value="CYTOCHROME_B561"/>
    <property type="match status" value="1"/>
</dbReference>
<evidence type="ECO:0000256" key="2">
    <source>
        <dbReference type="ARBA" id="ARBA00022448"/>
    </source>
</evidence>
<name>A0A210Q586_MIZYE</name>
<dbReference type="PANTHER" id="PTHR23130:SF171">
    <property type="entry name" value="OS01G0895300 PROTEIN"/>
    <property type="match status" value="1"/>
</dbReference>
<evidence type="ECO:0000256" key="6">
    <source>
        <dbReference type="ARBA" id="ARBA00022989"/>
    </source>
</evidence>
<dbReference type="OrthoDB" id="6372137at2759"/>
<dbReference type="PROSITE" id="PS50836">
    <property type="entry name" value="DOMON"/>
    <property type="match status" value="1"/>
</dbReference>
<protein>
    <submittedName>
        <fullName evidence="11">Ferric-chelate reductase 1</fullName>
    </submittedName>
</protein>
<dbReference type="AlphaFoldDB" id="A0A210Q586"/>
<keyword evidence="4" id="KW-0732">Signal</keyword>
<proteinExistence type="predicted"/>
<comment type="subcellular location">
    <subcellularLocation>
        <location evidence="1">Membrane</location>
    </subcellularLocation>
</comment>
<comment type="caution">
    <text evidence="11">The sequence shown here is derived from an EMBL/GenBank/DDBJ whole genome shotgun (WGS) entry which is preliminary data.</text>
</comment>
<evidence type="ECO:0000256" key="4">
    <source>
        <dbReference type="ARBA" id="ARBA00022729"/>
    </source>
</evidence>
<evidence type="ECO:0000259" key="9">
    <source>
        <dbReference type="PROSITE" id="PS50836"/>
    </source>
</evidence>
<evidence type="ECO:0000256" key="1">
    <source>
        <dbReference type="ARBA" id="ARBA00004370"/>
    </source>
</evidence>
<organism evidence="11 12">
    <name type="scientific">Mizuhopecten yessoensis</name>
    <name type="common">Japanese scallop</name>
    <name type="synonym">Patinopecten yessoensis</name>
    <dbReference type="NCBI Taxonomy" id="6573"/>
    <lineage>
        <taxon>Eukaryota</taxon>
        <taxon>Metazoa</taxon>
        <taxon>Spiralia</taxon>
        <taxon>Lophotrochozoa</taxon>
        <taxon>Mollusca</taxon>
        <taxon>Bivalvia</taxon>
        <taxon>Autobranchia</taxon>
        <taxon>Pteriomorphia</taxon>
        <taxon>Pectinida</taxon>
        <taxon>Pectinoidea</taxon>
        <taxon>Pectinidae</taxon>
        <taxon>Mizuhopecten</taxon>
    </lineage>
</organism>
<dbReference type="CDD" id="cd09628">
    <property type="entry name" value="DOMON_SDR_2_like"/>
    <property type="match status" value="1"/>
</dbReference>
<feature type="domain" description="DOMON" evidence="9">
    <location>
        <begin position="78"/>
        <end position="195"/>
    </location>
</feature>
<evidence type="ECO:0000313" key="11">
    <source>
        <dbReference type="EMBL" id="OWF43906.1"/>
    </source>
</evidence>
<feature type="transmembrane region" description="Helical" evidence="8">
    <location>
        <begin position="280"/>
        <end position="298"/>
    </location>
</feature>
<dbReference type="PANTHER" id="PTHR23130">
    <property type="entry name" value="CYTOCHROME B561 AND DOMON DOMAIN-CONTAINING PROTEIN"/>
    <property type="match status" value="1"/>
</dbReference>
<keyword evidence="7 8" id="KW-0472">Membrane</keyword>
<keyword evidence="5" id="KW-0249">Electron transport</keyword>
<dbReference type="Pfam" id="PF03351">
    <property type="entry name" value="DOMON"/>
    <property type="match status" value="1"/>
</dbReference>
<dbReference type="InterPro" id="IPR006593">
    <property type="entry name" value="Cyt_b561/ferric_Rdtase_TM"/>
</dbReference>
<evidence type="ECO:0000256" key="5">
    <source>
        <dbReference type="ARBA" id="ARBA00022982"/>
    </source>
</evidence>
<evidence type="ECO:0000259" key="10">
    <source>
        <dbReference type="PROSITE" id="PS50939"/>
    </source>
</evidence>
<keyword evidence="3 8" id="KW-0812">Transmembrane</keyword>
<evidence type="ECO:0000256" key="7">
    <source>
        <dbReference type="ARBA" id="ARBA00023136"/>
    </source>
</evidence>
<dbReference type="GO" id="GO:0016020">
    <property type="term" value="C:membrane"/>
    <property type="evidence" value="ECO:0007669"/>
    <property type="project" value="UniProtKB-SubCell"/>
</dbReference>
<accession>A0A210Q586</accession>
<evidence type="ECO:0000256" key="8">
    <source>
        <dbReference type="SAM" id="Phobius"/>
    </source>
</evidence>
<dbReference type="STRING" id="6573.A0A210Q586"/>
<dbReference type="Gene3D" id="1.20.120.1770">
    <property type="match status" value="1"/>
</dbReference>
<dbReference type="InterPro" id="IPR005018">
    <property type="entry name" value="DOMON_domain"/>
</dbReference>
<keyword evidence="2" id="KW-0813">Transport</keyword>